<keyword evidence="2" id="KW-1185">Reference proteome</keyword>
<gene>
    <name evidence="1" type="ORF">FA95DRAFT_1504515</name>
</gene>
<accession>A0ACB8R6M8</accession>
<evidence type="ECO:0000313" key="1">
    <source>
        <dbReference type="EMBL" id="KAI0039203.1"/>
    </source>
</evidence>
<dbReference type="EMBL" id="MU276340">
    <property type="protein sequence ID" value="KAI0039203.1"/>
    <property type="molecule type" value="Genomic_DNA"/>
</dbReference>
<name>A0ACB8R6M8_9AGAM</name>
<reference evidence="1" key="2">
    <citation type="journal article" date="2022" name="New Phytol.">
        <title>Evolutionary transition to the ectomycorrhizal habit in the genomes of a hyperdiverse lineage of mushroom-forming fungi.</title>
        <authorList>
            <person name="Looney B."/>
            <person name="Miyauchi S."/>
            <person name="Morin E."/>
            <person name="Drula E."/>
            <person name="Courty P.E."/>
            <person name="Kohler A."/>
            <person name="Kuo A."/>
            <person name="LaButti K."/>
            <person name="Pangilinan J."/>
            <person name="Lipzen A."/>
            <person name="Riley R."/>
            <person name="Andreopoulos W."/>
            <person name="He G."/>
            <person name="Johnson J."/>
            <person name="Nolan M."/>
            <person name="Tritt A."/>
            <person name="Barry K.W."/>
            <person name="Grigoriev I.V."/>
            <person name="Nagy L.G."/>
            <person name="Hibbett D."/>
            <person name="Henrissat B."/>
            <person name="Matheny P.B."/>
            <person name="Labbe J."/>
            <person name="Martin F.M."/>
        </authorList>
    </citation>
    <scope>NUCLEOTIDE SEQUENCE</scope>
    <source>
        <strain evidence="1">FP105234-sp</strain>
    </source>
</reference>
<sequence length="871" mass="97544">MERIRNTKEDPQDPSWFPWPDKAACILDILRHLPRSLFSDSQVDIIRWGLAMFGIDDVPSVSWMRALNADMQDRYGIKTIRHEGALGHVYYTNSLADIIAQEMANPRVRPHLHHFPEDSGPELGEAWQASRWLHEMDASLLSPMICIGNQDFYTYEPATLSDGTLCVPLRWFTRTRQSHNSRPAPEYFARACRLEAIRAADADGAGGYVVHNYDIFEVPASQFSLSLPTMAAVHAASGLPSPYVIIGACRTQVLTNRHAIDRAAPGEVNARGRGICPWTHTDPAVGNRWRAKARGHRVVTFMMWLYCDDTSGNLSKKWNKHNSFLFTPAGLPRAMAQKEYNVHFLATSNIAPPLEMLDGIADQLNEGQENGIWAWDCETLEMVLVIPMVLAFLGDNPMQSEIACHIGLRGKFFCRCCWVKGKDADDDPGAPSREHESGSRAPSPDAASDGQSVTSSNANSESGAPGPGKKSRRKREETMQELVDRARRFLGPITLRSKDESEAALKSIFENAITVGQMTEVKKQKTAHGLKDTFQEHFIDRVAALSKKFRGSRAEKQIAVNKLVDTFPENTVSPVWRIKTFDPHRDTPVEILHVVLLGFVKYFWRDVIARVKDDKKALLITRLNSVDVSGLGVSPLAGRTLVQYAGSLTGRDFRVVAQAAPFVIYDLVPQECYATWLALCRLVPLIWQPQITDLEPHLAAMQDAIDHFLNCTARWTPRWFNKPKFHIIRHLPDHVRRFGPAILFATEAFESFNAVIRSQSVHSNRHAPSRDLAIGFSNCNRVRHLLSGGYFLPRERQEPPPSGLVARQRRSLVRPPPYSDGVADWKTAGPHPVGLVRGSSSHQRILRHYLGMGPNVGEGEHGMPPACFCIK</sequence>
<comment type="caution">
    <text evidence="1">The sequence shown here is derived from an EMBL/GenBank/DDBJ whole genome shotgun (WGS) entry which is preliminary data.</text>
</comment>
<proteinExistence type="predicted"/>
<organism evidence="1 2">
    <name type="scientific">Auriscalpium vulgare</name>
    <dbReference type="NCBI Taxonomy" id="40419"/>
    <lineage>
        <taxon>Eukaryota</taxon>
        <taxon>Fungi</taxon>
        <taxon>Dikarya</taxon>
        <taxon>Basidiomycota</taxon>
        <taxon>Agaricomycotina</taxon>
        <taxon>Agaricomycetes</taxon>
        <taxon>Russulales</taxon>
        <taxon>Auriscalpiaceae</taxon>
        <taxon>Auriscalpium</taxon>
    </lineage>
</organism>
<protein>
    <submittedName>
        <fullName evidence="1">Uncharacterized protein</fullName>
    </submittedName>
</protein>
<reference evidence="1" key="1">
    <citation type="submission" date="2021-02" db="EMBL/GenBank/DDBJ databases">
        <authorList>
            <consortium name="DOE Joint Genome Institute"/>
            <person name="Ahrendt S."/>
            <person name="Looney B.P."/>
            <person name="Miyauchi S."/>
            <person name="Morin E."/>
            <person name="Drula E."/>
            <person name="Courty P.E."/>
            <person name="Chicoki N."/>
            <person name="Fauchery L."/>
            <person name="Kohler A."/>
            <person name="Kuo A."/>
            <person name="Labutti K."/>
            <person name="Pangilinan J."/>
            <person name="Lipzen A."/>
            <person name="Riley R."/>
            <person name="Andreopoulos W."/>
            <person name="He G."/>
            <person name="Johnson J."/>
            <person name="Barry K.W."/>
            <person name="Grigoriev I.V."/>
            <person name="Nagy L."/>
            <person name="Hibbett D."/>
            <person name="Henrissat B."/>
            <person name="Matheny P.B."/>
            <person name="Labbe J."/>
            <person name="Martin F."/>
        </authorList>
    </citation>
    <scope>NUCLEOTIDE SEQUENCE</scope>
    <source>
        <strain evidence="1">FP105234-sp</strain>
    </source>
</reference>
<evidence type="ECO:0000313" key="2">
    <source>
        <dbReference type="Proteomes" id="UP000814033"/>
    </source>
</evidence>
<dbReference type="Proteomes" id="UP000814033">
    <property type="component" value="Unassembled WGS sequence"/>
</dbReference>